<keyword evidence="2 3" id="KW-0040">ANK repeat</keyword>
<feature type="repeat" description="ANK" evidence="3">
    <location>
        <begin position="521"/>
        <end position="553"/>
    </location>
</feature>
<evidence type="ECO:0000313" key="5">
    <source>
        <dbReference type="EMBL" id="RXM98363.1"/>
    </source>
</evidence>
<keyword evidence="6" id="KW-1185">Reference proteome</keyword>
<proteinExistence type="predicted"/>
<feature type="repeat" description="ANK" evidence="3">
    <location>
        <begin position="488"/>
        <end position="520"/>
    </location>
</feature>
<dbReference type="InterPro" id="IPR002110">
    <property type="entry name" value="Ankyrin_rpt"/>
</dbReference>
<feature type="repeat" description="ANK" evidence="3">
    <location>
        <begin position="620"/>
        <end position="652"/>
    </location>
</feature>
<name>A0A662YQX3_ACIRT</name>
<dbReference type="SMART" id="SM00248">
    <property type="entry name" value="ANK"/>
    <property type="match status" value="15"/>
</dbReference>
<dbReference type="EMBL" id="SCEB01000707">
    <property type="protein sequence ID" value="RXM98363.1"/>
    <property type="molecule type" value="Genomic_DNA"/>
</dbReference>
<dbReference type="InterPro" id="IPR050889">
    <property type="entry name" value="Dendritic_Spine_Reg/Scaffold"/>
</dbReference>
<dbReference type="PANTHER" id="PTHR24166">
    <property type="entry name" value="ROLLING PEBBLES, ISOFORM B"/>
    <property type="match status" value="1"/>
</dbReference>
<feature type="repeat" description="ANK" evidence="3">
    <location>
        <begin position="554"/>
        <end position="586"/>
    </location>
</feature>
<protein>
    <submittedName>
        <fullName evidence="5">Ankyrin-3</fullName>
    </submittedName>
</protein>
<feature type="repeat" description="ANK" evidence="3">
    <location>
        <begin position="587"/>
        <end position="619"/>
    </location>
</feature>
<dbReference type="Pfam" id="PF00023">
    <property type="entry name" value="Ank"/>
    <property type="match status" value="1"/>
</dbReference>
<feature type="domain" description="CARD" evidence="4">
    <location>
        <begin position="8"/>
        <end position="80"/>
    </location>
</feature>
<keyword evidence="1" id="KW-0677">Repeat</keyword>
<evidence type="ECO:0000256" key="1">
    <source>
        <dbReference type="ARBA" id="ARBA00022737"/>
    </source>
</evidence>
<dbReference type="PRINTS" id="PR01415">
    <property type="entry name" value="ANKYRIN"/>
</dbReference>
<dbReference type="Pfam" id="PF12796">
    <property type="entry name" value="Ank_2"/>
    <property type="match status" value="5"/>
</dbReference>
<dbReference type="AlphaFoldDB" id="A0A662YQX3"/>
<dbReference type="SUPFAM" id="SSF47986">
    <property type="entry name" value="DEATH domain"/>
    <property type="match status" value="1"/>
</dbReference>
<dbReference type="PROSITE" id="PS50297">
    <property type="entry name" value="ANK_REP_REGION"/>
    <property type="match status" value="11"/>
</dbReference>
<dbReference type="InterPro" id="IPR001315">
    <property type="entry name" value="CARD"/>
</dbReference>
<feature type="repeat" description="ANK" evidence="3">
    <location>
        <begin position="268"/>
        <end position="290"/>
    </location>
</feature>
<dbReference type="PANTHER" id="PTHR24166:SF48">
    <property type="entry name" value="PROTEIN VAPYRIN"/>
    <property type="match status" value="1"/>
</dbReference>
<organism evidence="5 6">
    <name type="scientific">Acipenser ruthenus</name>
    <name type="common">Sterlet sturgeon</name>
    <dbReference type="NCBI Taxonomy" id="7906"/>
    <lineage>
        <taxon>Eukaryota</taxon>
        <taxon>Metazoa</taxon>
        <taxon>Chordata</taxon>
        <taxon>Craniata</taxon>
        <taxon>Vertebrata</taxon>
        <taxon>Euteleostomi</taxon>
        <taxon>Actinopterygii</taxon>
        <taxon>Chondrostei</taxon>
        <taxon>Acipenseriformes</taxon>
        <taxon>Acipenseridae</taxon>
        <taxon>Acipenser</taxon>
    </lineage>
</organism>
<dbReference type="Gene3D" id="1.25.40.20">
    <property type="entry name" value="Ankyrin repeat-containing domain"/>
    <property type="match status" value="5"/>
</dbReference>
<dbReference type="Pfam" id="PF00619">
    <property type="entry name" value="CARD"/>
    <property type="match status" value="1"/>
</dbReference>
<dbReference type="InterPro" id="IPR011029">
    <property type="entry name" value="DEATH-like_dom_sf"/>
</dbReference>
<dbReference type="GO" id="GO:0042981">
    <property type="term" value="P:regulation of apoptotic process"/>
    <property type="evidence" value="ECO:0007669"/>
    <property type="project" value="InterPro"/>
</dbReference>
<dbReference type="PROSITE" id="PS50209">
    <property type="entry name" value="CARD"/>
    <property type="match status" value="1"/>
</dbReference>
<evidence type="ECO:0000256" key="2">
    <source>
        <dbReference type="ARBA" id="ARBA00023043"/>
    </source>
</evidence>
<dbReference type="OrthoDB" id="20872at2759"/>
<sequence>MHSASLFTNPYAVEVLQTKKKDLVNGINNTEHLLDHLIGQGILPPEKKLLLSNYRTREEKNSRILEILVSKGERACRLFFYPCLKLVEPALYNSIRVYVSGVNENIRDANRQLVGYLLEKETNGPPEAVQETPKKTIMAAAPLKKEKPIKKPDMTEKSVRVAGHPKVIPQKPGGLFEAAAAGDVSYLEKILKDGNVNAVNSSHETLLHIAASHGQVQVIEYLLSKGAKLDVSDKNGSSPLHRAAERGHAQAVKVLLEAGANIYATDKKSKTPFHLAAQNNHLSIVTMLVEEETRNYKNQKNFLHLVALKDESSLAQILLKKGAPVDAKDEKKKTALFHAVSLGFEKTVKVLLEAGAQIDSSVIDAAFNSNNQLVFGLILQHAEDLSPDTRVSALFKAVQRDLHGIIAALIDKGTDVNARNDMQYTPLLLAAEMGKLEAVKVLVSRQARLDDKLPNLNTALHLAVQSGSLPSTKLLLEKGMDANTAGPGNQSPLHVAAFHNKPALVELLIKAGANVNAVTKESLTPLHVACQRGHADVTQRLIQCKADINAKDKHSKTPLHFAAAQGNGEMVKQLLKSHADPNSADKEKKTPLHVAATEGHLEAVSAMLAAKARYGAKDMDGCTALHYAAAKGHASVATGLLAAGKNKNVDDKNVWRRTPLHLAAEHGQDALIELLLGSGAAVNPLDNNKDTPLHCACKSAHYSSVQKLVSWAQGEKPNLQAANNVKKTPLQVAQSGDTDNHQHIATFLKKKMLLMK</sequence>
<feature type="repeat" description="ANK" evidence="3">
    <location>
        <begin position="235"/>
        <end position="267"/>
    </location>
</feature>
<accession>A0A662YQX3</accession>
<feature type="repeat" description="ANK" evidence="3">
    <location>
        <begin position="298"/>
        <end position="330"/>
    </location>
</feature>
<dbReference type="Pfam" id="PF13637">
    <property type="entry name" value="Ank_4"/>
    <property type="match status" value="1"/>
</dbReference>
<dbReference type="CDD" id="cd01671">
    <property type="entry name" value="CARD"/>
    <property type="match status" value="1"/>
</dbReference>
<dbReference type="Proteomes" id="UP000289886">
    <property type="component" value="Unassembled WGS sequence"/>
</dbReference>
<dbReference type="Gene3D" id="1.10.533.10">
    <property type="entry name" value="Death Domain, Fas"/>
    <property type="match status" value="1"/>
</dbReference>
<evidence type="ECO:0000259" key="4">
    <source>
        <dbReference type="PROSITE" id="PS50209"/>
    </source>
</evidence>
<dbReference type="SUPFAM" id="SSF48403">
    <property type="entry name" value="Ankyrin repeat"/>
    <property type="match status" value="2"/>
</dbReference>
<evidence type="ECO:0000256" key="3">
    <source>
        <dbReference type="PROSITE-ProRule" id="PRU00023"/>
    </source>
</evidence>
<comment type="caution">
    <text evidence="5">The sequence shown here is derived from an EMBL/GenBank/DDBJ whole genome shotgun (WGS) entry which is preliminary data.</text>
</comment>
<dbReference type="PROSITE" id="PS50088">
    <property type="entry name" value="ANK_REPEAT"/>
    <property type="match status" value="11"/>
</dbReference>
<dbReference type="InterPro" id="IPR036770">
    <property type="entry name" value="Ankyrin_rpt-contain_sf"/>
</dbReference>
<feature type="repeat" description="ANK" evidence="3">
    <location>
        <begin position="202"/>
        <end position="234"/>
    </location>
</feature>
<gene>
    <name evidence="5" type="ORF">EOD39_13232</name>
</gene>
<feature type="repeat" description="ANK" evidence="3">
    <location>
        <begin position="655"/>
        <end position="687"/>
    </location>
</feature>
<feature type="repeat" description="ANK" evidence="3">
    <location>
        <begin position="455"/>
        <end position="487"/>
    </location>
</feature>
<evidence type="ECO:0000313" key="6">
    <source>
        <dbReference type="Proteomes" id="UP000289886"/>
    </source>
</evidence>
<reference evidence="5 6" key="1">
    <citation type="submission" date="2019-01" db="EMBL/GenBank/DDBJ databases">
        <title>Draft Genome and Complete Hox-Cluster Characterization of the Sterlet Sturgeon (Acipenser ruthenus).</title>
        <authorList>
            <person name="Wei Q."/>
        </authorList>
    </citation>
    <scope>NUCLEOTIDE SEQUENCE [LARGE SCALE GENOMIC DNA]</scope>
    <source>
        <strain evidence="5">WHYD16114868_AA</strain>
        <tissue evidence="5">Blood</tissue>
    </source>
</reference>